<accession>A0A072TWW6</accession>
<keyword evidence="4" id="KW-1185">Reference proteome</keyword>
<dbReference type="HOGENOM" id="CLU_2458225_0_0_1"/>
<evidence type="ECO:0000313" key="3">
    <source>
        <dbReference type="EnsemblPlants" id="KEH21989"/>
    </source>
</evidence>
<sequence>MGMNILEYFKGEFCVWENIHIDYLNNSILETTLEKCQKYFSIESIWWCDPDEGEFVELLNQDIIDKCLSANCNKDEIHIYFDMGYQSLI</sequence>
<feature type="domain" description="PB1-like" evidence="1">
    <location>
        <begin position="5"/>
        <end position="82"/>
    </location>
</feature>
<dbReference type="EnsemblPlants" id="KEH21989">
    <property type="protein sequence ID" value="KEH21989"/>
    <property type="gene ID" value="MTR_7g028860"/>
</dbReference>
<evidence type="ECO:0000259" key="1">
    <source>
        <dbReference type="Pfam" id="PF26130"/>
    </source>
</evidence>
<proteinExistence type="predicted"/>
<dbReference type="Pfam" id="PF26130">
    <property type="entry name" value="PB1-like"/>
    <property type="match status" value="1"/>
</dbReference>
<reference evidence="3" key="3">
    <citation type="submission" date="2015-04" db="UniProtKB">
        <authorList>
            <consortium name="EnsemblPlants"/>
        </authorList>
    </citation>
    <scope>IDENTIFICATION</scope>
    <source>
        <strain evidence="3">cv. Jemalong A17</strain>
    </source>
</reference>
<dbReference type="EMBL" id="CM001223">
    <property type="protein sequence ID" value="KEH21989.1"/>
    <property type="molecule type" value="Genomic_DNA"/>
</dbReference>
<name>A0A072TWW6_MEDTR</name>
<dbReference type="AlphaFoldDB" id="A0A072TWW6"/>
<reference evidence="2 4" key="2">
    <citation type="journal article" date="2014" name="BMC Genomics">
        <title>An improved genome release (version Mt4.0) for the model legume Medicago truncatula.</title>
        <authorList>
            <person name="Tang H."/>
            <person name="Krishnakumar V."/>
            <person name="Bidwell S."/>
            <person name="Rosen B."/>
            <person name="Chan A."/>
            <person name="Zhou S."/>
            <person name="Gentzbittel L."/>
            <person name="Childs K.L."/>
            <person name="Yandell M."/>
            <person name="Gundlach H."/>
            <person name="Mayer K.F."/>
            <person name="Schwartz D.C."/>
            <person name="Town C.D."/>
        </authorList>
    </citation>
    <scope>GENOME REANNOTATION</scope>
    <source>
        <strain evidence="2">A17</strain>
        <strain evidence="3 4">cv. Jemalong A17</strain>
    </source>
</reference>
<protein>
    <recommendedName>
        <fullName evidence="1">PB1-like domain-containing protein</fullName>
    </recommendedName>
</protein>
<dbReference type="Proteomes" id="UP000002051">
    <property type="component" value="Unassembled WGS sequence"/>
</dbReference>
<evidence type="ECO:0000313" key="4">
    <source>
        <dbReference type="Proteomes" id="UP000002051"/>
    </source>
</evidence>
<reference evidence="2 4" key="1">
    <citation type="journal article" date="2011" name="Nature">
        <title>The Medicago genome provides insight into the evolution of rhizobial symbioses.</title>
        <authorList>
            <person name="Young N.D."/>
            <person name="Debelle F."/>
            <person name="Oldroyd G.E."/>
            <person name="Geurts R."/>
            <person name="Cannon S.B."/>
            <person name="Udvardi M.K."/>
            <person name="Benedito V.A."/>
            <person name="Mayer K.F."/>
            <person name="Gouzy J."/>
            <person name="Schoof H."/>
            <person name="Van de Peer Y."/>
            <person name="Proost S."/>
            <person name="Cook D.R."/>
            <person name="Meyers B.C."/>
            <person name="Spannagl M."/>
            <person name="Cheung F."/>
            <person name="De Mita S."/>
            <person name="Krishnakumar V."/>
            <person name="Gundlach H."/>
            <person name="Zhou S."/>
            <person name="Mudge J."/>
            <person name="Bharti A.K."/>
            <person name="Murray J.D."/>
            <person name="Naoumkina M.A."/>
            <person name="Rosen B."/>
            <person name="Silverstein K.A."/>
            <person name="Tang H."/>
            <person name="Rombauts S."/>
            <person name="Zhao P.X."/>
            <person name="Zhou P."/>
            <person name="Barbe V."/>
            <person name="Bardou P."/>
            <person name="Bechner M."/>
            <person name="Bellec A."/>
            <person name="Berger A."/>
            <person name="Berges H."/>
            <person name="Bidwell S."/>
            <person name="Bisseling T."/>
            <person name="Choisne N."/>
            <person name="Couloux A."/>
            <person name="Denny R."/>
            <person name="Deshpande S."/>
            <person name="Dai X."/>
            <person name="Doyle J.J."/>
            <person name="Dudez A.M."/>
            <person name="Farmer A.D."/>
            <person name="Fouteau S."/>
            <person name="Franken C."/>
            <person name="Gibelin C."/>
            <person name="Gish J."/>
            <person name="Goldstein S."/>
            <person name="Gonzalez A.J."/>
            <person name="Green P.J."/>
            <person name="Hallab A."/>
            <person name="Hartog M."/>
            <person name="Hua A."/>
            <person name="Humphray S.J."/>
            <person name="Jeong D.H."/>
            <person name="Jing Y."/>
            <person name="Jocker A."/>
            <person name="Kenton S.M."/>
            <person name="Kim D.J."/>
            <person name="Klee K."/>
            <person name="Lai H."/>
            <person name="Lang C."/>
            <person name="Lin S."/>
            <person name="Macmil S.L."/>
            <person name="Magdelenat G."/>
            <person name="Matthews L."/>
            <person name="McCorrison J."/>
            <person name="Monaghan E.L."/>
            <person name="Mun J.H."/>
            <person name="Najar F.Z."/>
            <person name="Nicholson C."/>
            <person name="Noirot C."/>
            <person name="O'Bleness M."/>
            <person name="Paule C.R."/>
            <person name="Poulain J."/>
            <person name="Prion F."/>
            <person name="Qin B."/>
            <person name="Qu C."/>
            <person name="Retzel E.F."/>
            <person name="Riddle C."/>
            <person name="Sallet E."/>
            <person name="Samain S."/>
            <person name="Samson N."/>
            <person name="Sanders I."/>
            <person name="Saurat O."/>
            <person name="Scarpelli C."/>
            <person name="Schiex T."/>
            <person name="Segurens B."/>
            <person name="Severin A.J."/>
            <person name="Sherrier D.J."/>
            <person name="Shi R."/>
            <person name="Sims S."/>
            <person name="Singer S.R."/>
            <person name="Sinharoy S."/>
            <person name="Sterck L."/>
            <person name="Viollet A."/>
            <person name="Wang B.B."/>
            <person name="Wang K."/>
            <person name="Wang M."/>
            <person name="Wang X."/>
            <person name="Warfsmann J."/>
            <person name="Weissenbach J."/>
            <person name="White D.D."/>
            <person name="White J.D."/>
            <person name="Wiley G.B."/>
            <person name="Wincker P."/>
            <person name="Xing Y."/>
            <person name="Yang L."/>
            <person name="Yao Z."/>
            <person name="Ying F."/>
            <person name="Zhai J."/>
            <person name="Zhou L."/>
            <person name="Zuber A."/>
            <person name="Denarie J."/>
            <person name="Dixon R.A."/>
            <person name="May G.D."/>
            <person name="Schwartz D.C."/>
            <person name="Rogers J."/>
            <person name="Quetier F."/>
            <person name="Town C.D."/>
            <person name="Roe B.A."/>
        </authorList>
    </citation>
    <scope>NUCLEOTIDE SEQUENCE [LARGE SCALE GENOMIC DNA]</scope>
    <source>
        <strain evidence="2">A17</strain>
        <strain evidence="3 4">cv. Jemalong A17</strain>
    </source>
</reference>
<evidence type="ECO:0000313" key="2">
    <source>
        <dbReference type="EMBL" id="KEH21989.1"/>
    </source>
</evidence>
<gene>
    <name evidence="2" type="ordered locus">MTR_7g028860</name>
</gene>
<organism evidence="2 4">
    <name type="scientific">Medicago truncatula</name>
    <name type="common">Barrel medic</name>
    <name type="synonym">Medicago tribuloides</name>
    <dbReference type="NCBI Taxonomy" id="3880"/>
    <lineage>
        <taxon>Eukaryota</taxon>
        <taxon>Viridiplantae</taxon>
        <taxon>Streptophyta</taxon>
        <taxon>Embryophyta</taxon>
        <taxon>Tracheophyta</taxon>
        <taxon>Spermatophyta</taxon>
        <taxon>Magnoliopsida</taxon>
        <taxon>eudicotyledons</taxon>
        <taxon>Gunneridae</taxon>
        <taxon>Pentapetalae</taxon>
        <taxon>rosids</taxon>
        <taxon>fabids</taxon>
        <taxon>Fabales</taxon>
        <taxon>Fabaceae</taxon>
        <taxon>Papilionoideae</taxon>
        <taxon>50 kb inversion clade</taxon>
        <taxon>NPAAA clade</taxon>
        <taxon>Hologalegina</taxon>
        <taxon>IRL clade</taxon>
        <taxon>Trifolieae</taxon>
        <taxon>Medicago</taxon>
    </lineage>
</organism>
<dbReference type="InterPro" id="IPR058594">
    <property type="entry name" value="PB1-like_dom_pln"/>
</dbReference>